<dbReference type="Proteomes" id="UP000326268">
    <property type="component" value="Unassembled WGS sequence"/>
</dbReference>
<dbReference type="GeneID" id="43651604"/>
<dbReference type="OrthoDB" id="10325552at2759"/>
<sequence length="300" mass="34054">MYNKSFDERDSEVQDCADFTCNATLGSKEREIPSLINKKIVTTTVHSNHIPGVSVVSPFTMNQRQWDLLGQFERSAFLFIKLGGHEGQHVSRRVNYSRMSPEAMDETLQSFENIHLFPLLNERIHNSGEDADAFLEFLQRDIELDIGDCLERFRSGFRRTRPIDAECAGSTISVMCAPGRTKRCESHWFLIFKQQGTETSASLTETGIEWDKHGNRDPEHTITYAVKTDPGLQKLKDCALQSPQFQHIGNRTEHWLCPCALWVSTLIGGYSRKGYIDGISSSGINVEHLHLKLVYSSLEI</sequence>
<gene>
    <name evidence="1" type="ORF">BDV27DRAFT_129291</name>
</gene>
<reference evidence="1 2" key="1">
    <citation type="submission" date="2019-04" db="EMBL/GenBank/DDBJ databases">
        <title>Friends and foes A comparative genomics studyof 23 Aspergillus species from section Flavi.</title>
        <authorList>
            <consortium name="DOE Joint Genome Institute"/>
            <person name="Kjaerbolling I."/>
            <person name="Vesth T."/>
            <person name="Frisvad J.C."/>
            <person name="Nybo J.L."/>
            <person name="Theobald S."/>
            <person name="Kildgaard S."/>
            <person name="Isbrandt T."/>
            <person name="Kuo A."/>
            <person name="Sato A."/>
            <person name="Lyhne E.K."/>
            <person name="Kogle M.E."/>
            <person name="Wiebenga A."/>
            <person name="Kun R.S."/>
            <person name="Lubbers R.J."/>
            <person name="Makela M.R."/>
            <person name="Barry K."/>
            <person name="Chovatia M."/>
            <person name="Clum A."/>
            <person name="Daum C."/>
            <person name="Haridas S."/>
            <person name="He G."/>
            <person name="LaButti K."/>
            <person name="Lipzen A."/>
            <person name="Mondo S."/>
            <person name="Riley R."/>
            <person name="Salamov A."/>
            <person name="Simmons B.A."/>
            <person name="Magnuson J.K."/>
            <person name="Henrissat B."/>
            <person name="Mortensen U.H."/>
            <person name="Larsen T.O."/>
            <person name="Devries R.P."/>
            <person name="Grigoriev I.V."/>
            <person name="Machida M."/>
            <person name="Baker S.E."/>
            <person name="Andersen M.R."/>
        </authorList>
    </citation>
    <scope>NUCLEOTIDE SEQUENCE [LARGE SCALE GENOMIC DNA]</scope>
    <source>
        <strain evidence="1 2">CBS 763.97</strain>
    </source>
</reference>
<keyword evidence="2" id="KW-1185">Reference proteome</keyword>
<evidence type="ECO:0000313" key="1">
    <source>
        <dbReference type="EMBL" id="KAE8363896.1"/>
    </source>
</evidence>
<dbReference type="AlphaFoldDB" id="A0A5N7A3X8"/>
<dbReference type="EMBL" id="ML737664">
    <property type="protein sequence ID" value="KAE8363896.1"/>
    <property type="molecule type" value="Genomic_DNA"/>
</dbReference>
<dbReference type="RefSeq" id="XP_031926977.1">
    <property type="nucleotide sequence ID" value="XM_032067158.1"/>
</dbReference>
<name>A0A5N7A3X8_9EURO</name>
<proteinExistence type="predicted"/>
<evidence type="ECO:0000313" key="2">
    <source>
        <dbReference type="Proteomes" id="UP000326268"/>
    </source>
</evidence>
<accession>A0A5N7A3X8</accession>
<organism evidence="1 2">
    <name type="scientific">Aspergillus caelatus</name>
    <dbReference type="NCBI Taxonomy" id="61420"/>
    <lineage>
        <taxon>Eukaryota</taxon>
        <taxon>Fungi</taxon>
        <taxon>Dikarya</taxon>
        <taxon>Ascomycota</taxon>
        <taxon>Pezizomycotina</taxon>
        <taxon>Eurotiomycetes</taxon>
        <taxon>Eurotiomycetidae</taxon>
        <taxon>Eurotiales</taxon>
        <taxon>Aspergillaceae</taxon>
        <taxon>Aspergillus</taxon>
        <taxon>Aspergillus subgen. Circumdati</taxon>
    </lineage>
</organism>
<protein>
    <submittedName>
        <fullName evidence="1">Uncharacterized protein</fullName>
    </submittedName>
</protein>